<dbReference type="EMBL" id="LT634361">
    <property type="protein sequence ID" value="SFZ80880.1"/>
    <property type="molecule type" value="Genomic_DNA"/>
</dbReference>
<dbReference type="AlphaFoldDB" id="A0A2H1E8M3"/>
<keyword evidence="2" id="KW-1185">Reference proteome</keyword>
<reference evidence="1 2" key="1">
    <citation type="submission" date="2016-11" db="EMBL/GenBank/DDBJ databases">
        <authorList>
            <person name="Jaros S."/>
            <person name="Januszkiewicz K."/>
            <person name="Wedrychowicz H."/>
        </authorList>
    </citation>
    <scope>NUCLEOTIDE SEQUENCE [LARGE SCALE GENOMIC DNA]</scope>
    <source>
        <strain evidence="1">NCIMB 2154T</strain>
    </source>
</reference>
<name>A0A2H1E8M3_9FLAO</name>
<proteinExistence type="predicted"/>
<protein>
    <recommendedName>
        <fullName evidence="3">Knr4/Smi1-like domain-containing protein</fullName>
    </recommendedName>
</protein>
<organism evidence="1 2">
    <name type="scientific">Tenacibaculum maritimum NCIMB 2154</name>
    <dbReference type="NCBI Taxonomy" id="1349785"/>
    <lineage>
        <taxon>Bacteria</taxon>
        <taxon>Pseudomonadati</taxon>
        <taxon>Bacteroidota</taxon>
        <taxon>Flavobacteriia</taxon>
        <taxon>Flavobacteriales</taxon>
        <taxon>Flavobacteriaceae</taxon>
        <taxon>Tenacibaculum</taxon>
    </lineage>
</organism>
<evidence type="ECO:0000313" key="2">
    <source>
        <dbReference type="Proteomes" id="UP000231564"/>
    </source>
</evidence>
<dbReference type="InterPro" id="IPR037883">
    <property type="entry name" value="Knr4/Smi1-like_sf"/>
</dbReference>
<gene>
    <name evidence="1" type="ORF">MARIT_0843</name>
</gene>
<accession>A0A2H1E8M3</accession>
<evidence type="ECO:0000313" key="1">
    <source>
        <dbReference type="EMBL" id="SFZ80880.1"/>
    </source>
</evidence>
<dbReference type="KEGG" id="tmar:MARIT_0843"/>
<dbReference type="Proteomes" id="UP000231564">
    <property type="component" value="Chromosome MARIT"/>
</dbReference>
<dbReference type="RefSeq" id="WP_024742393.1">
    <property type="nucleotide sequence ID" value="NZ_BAUG01000067.1"/>
</dbReference>
<evidence type="ECO:0008006" key="3">
    <source>
        <dbReference type="Google" id="ProtNLM"/>
    </source>
</evidence>
<dbReference type="OrthoDB" id="2596110at2"/>
<dbReference type="SUPFAM" id="SSF160631">
    <property type="entry name" value="SMI1/KNR4-like"/>
    <property type="match status" value="1"/>
</dbReference>
<dbReference type="GeneID" id="47722414"/>
<sequence length="144" mass="17117">MLTEKIKNYLSQSKEELIEFTPMYQGILQEFGKKEKLGASFVEFMSKYDSEIHGEEGFIINGLDDVFEYETSMTKHLIDTYNIPIQYISLFNLEIDDYLLYNKENDTVKLIEAKNIGELSNDEYYDQKWGSFNEFLEYFFNLNQ</sequence>